<dbReference type="Pfam" id="PF11894">
    <property type="entry name" value="Nup192"/>
    <property type="match status" value="3"/>
</dbReference>
<evidence type="ECO:0000256" key="2">
    <source>
        <dbReference type="ARBA" id="ARBA00005892"/>
    </source>
</evidence>
<keyword evidence="7" id="KW-1185">Reference proteome</keyword>
<dbReference type="GO" id="GO:0006999">
    <property type="term" value="P:nuclear pore organization"/>
    <property type="evidence" value="ECO:0007669"/>
    <property type="project" value="TreeGrafter"/>
</dbReference>
<protein>
    <recommendedName>
        <fullName evidence="8">Nuclear pore complex protein Nup205</fullName>
    </recommendedName>
</protein>
<dbReference type="PANTHER" id="PTHR31344:SF0">
    <property type="entry name" value="NUCLEAR PORE COMPLEX PROTEIN NUP205"/>
    <property type="match status" value="1"/>
</dbReference>
<reference evidence="6" key="1">
    <citation type="journal article" date="2010" name="Science">
        <title>Plasticity of animal genome architecture unmasked by rapid evolution of a pelagic tunicate.</title>
        <authorList>
            <person name="Denoeud F."/>
            <person name="Henriet S."/>
            <person name="Mungpakdee S."/>
            <person name="Aury J.M."/>
            <person name="Da Silva C."/>
            <person name="Brinkmann H."/>
            <person name="Mikhaleva J."/>
            <person name="Olsen L.C."/>
            <person name="Jubin C."/>
            <person name="Canestro C."/>
            <person name="Bouquet J.M."/>
            <person name="Danks G."/>
            <person name="Poulain J."/>
            <person name="Campsteijn C."/>
            <person name="Adamski M."/>
            <person name="Cross I."/>
            <person name="Yadetie F."/>
            <person name="Muffato M."/>
            <person name="Louis A."/>
            <person name="Butcher S."/>
            <person name="Tsagkogeorga G."/>
            <person name="Konrad A."/>
            <person name="Singh S."/>
            <person name="Jensen M.F."/>
            <person name="Cong E.H."/>
            <person name="Eikeseth-Otteraa H."/>
            <person name="Noel B."/>
            <person name="Anthouard V."/>
            <person name="Porcel B.M."/>
            <person name="Kachouri-Lafond R."/>
            <person name="Nishino A."/>
            <person name="Ugolini M."/>
            <person name="Chourrout P."/>
            <person name="Nishida H."/>
            <person name="Aasland R."/>
            <person name="Huzurbazar S."/>
            <person name="Westhof E."/>
            <person name="Delsuc F."/>
            <person name="Lehrach H."/>
            <person name="Reinhardt R."/>
            <person name="Weissenbach J."/>
            <person name="Roy S.W."/>
            <person name="Artiguenave F."/>
            <person name="Postlethwait J.H."/>
            <person name="Manak J.R."/>
            <person name="Thompson E.M."/>
            <person name="Jaillon O."/>
            <person name="Du Pasquier L."/>
            <person name="Boudinot P."/>
            <person name="Liberles D.A."/>
            <person name="Volff J.N."/>
            <person name="Philippe H."/>
            <person name="Lenhard B."/>
            <person name="Roest Crollius H."/>
            <person name="Wincker P."/>
            <person name="Chourrout D."/>
        </authorList>
    </citation>
    <scope>NUCLEOTIDE SEQUENCE [LARGE SCALE GENOMIC DNA]</scope>
</reference>
<evidence type="ECO:0000313" key="7">
    <source>
        <dbReference type="Proteomes" id="UP000001307"/>
    </source>
</evidence>
<keyword evidence="4" id="KW-0539">Nucleus</keyword>
<feature type="region of interest" description="Disordered" evidence="5">
    <location>
        <begin position="50"/>
        <end position="72"/>
    </location>
</feature>
<dbReference type="Proteomes" id="UP000001307">
    <property type="component" value="Unassembled WGS sequence"/>
</dbReference>
<evidence type="ECO:0000256" key="3">
    <source>
        <dbReference type="ARBA" id="ARBA00022448"/>
    </source>
</evidence>
<dbReference type="PANTHER" id="PTHR31344">
    <property type="entry name" value="NUCLEAR PORE COMPLEX PROTEIN NUP205"/>
    <property type="match status" value="1"/>
</dbReference>
<accession>E4X4R0</accession>
<dbReference type="GO" id="GO:0044611">
    <property type="term" value="C:nuclear pore inner ring"/>
    <property type="evidence" value="ECO:0007669"/>
    <property type="project" value="TreeGrafter"/>
</dbReference>
<dbReference type="EMBL" id="FN653025">
    <property type="protein sequence ID" value="CBY18278.1"/>
    <property type="molecule type" value="Genomic_DNA"/>
</dbReference>
<name>E4X4R0_OIKDI</name>
<gene>
    <name evidence="6" type="ORF">GSOID_T00002132001</name>
</gene>
<sequence length="1932" mass="215789">MTVSTVSCSTSVVWQNFKDLFKALQIGNAAEVAQLLEINRKFLLSPLAGSPRNASKNTQISKGDCEPIETDEGPKTLSKGIIAEVGIISSLYDLDENRALELLWSAEHQLAQFPGLTRGLVGVLLYWDGRNDLMHALKSLCQSSFGDTNMNAGIDHVAAQFLDSLWNENVFGTLMKAYSSLSIEGELDKLAKQRGLGDAEHKRSVRNLILNTKMLLAESIYCLAFHERMSKNNMKELVEFISKMEPNGKGTVSEPDCTLLFTVIHMIEVEHTDHMDSLSALPLLSDTTRISLLHEKIYDRPEFKNPQILSIVQLAWSMTLSGLTQLPLSANLETLTECDDQCMDKSLQSGAFTFLQKLVESDAIQPQNELVIRQIHKLITDIIVLMPLKLKELRKGSTPSLWIELASLITAFYRKFSSFGLHGEFWSAFQGLKPTHRCLALQDFIRIDMLPLSANLETLTECDDQCMDKSLQSGAFTFLQKLVESDAIQPQNELVIRQIHKLITDIIVLMPLKLKELRKGSTPSLWIELASLITAFYRKFSSFGLHGEFWSAFQGLKPTHRCLALQDFIRIDMVSAELYVPTVKMLEAISKDESSSSSCFRLLRQAAGNLSWERIFESLKQYSDHLKVESGPGNTNWSQQASISPEETAALVSVIKLTSTVAEHDPSSRQIILEQQAWRVPIYLMQLFRCGIAPSLKAACFDCLGTLIGNEGAAASLWVSMDGDHVLQGIIQEVERIESQEERYPLTIAFCKLIRKLCEYPLPLNFGAGARSPGVTSYIDFALSNVLLRLDTFSYKQPSEKWDMTIAVLDMIALLLASKLLSDSTLFRKLIDIMSETGAHLEEYPSTYNEGLLKAGQKSLGILSTAIRGSKAFMNSCRDAGAGILLTPIHQLLASINPKTQKADFIRQIAKLVGFASDQPLLAQSALEILLDLSKRYSTGEFLTLMVSGASSYRDQLMKSFWQCLELTEEEAGTCRITVLRLILQYIDCRSISFSHFLLGYPLQAPLSSASLQDPGVLNAPKTVLHALLAILTRSDDEESEELMELGYETIYRLCSNTETSAPVLRYLRSTYDFVFDRLQVLKEPLDDISVEKLRSVGWLLKLSALELHCTNQAKQRSITARLVQLILQRGDVRRIGQTKNTTLTIGELSALGADHSTSLAIMSIFRVLDLTDSYPEPPNFDLLDIGVVEQLASQSKDDGVINLLKVHNSLQAELTSQVDSNGQIPPRLESEVTEVLRWLQKINIDQKLTIAKVHFLEGWRQLLEVCLAGPMDIVPGAVRVSILQEILQEILSCVNRPESMTSLTSMLSTLSMAIMTHLRLSLKQQQDPNALHETSSATFLDGTLSEMTATPIIPSSTLLPSIGEGLIQWAIGAQSQRVRSHLYASILNYFQLQPDFQVQTDLHASRLFNDTIVNSGPISNSAARILSLYGTSIMQITCQDAVDGHNVTRTLAYALLDSIMRRDGDKKWLTFMREKGYLKQVISSLILEDSILADSLQGNGNLASVFVHESRMSLLSTLARHRIGARALVETGLIQQLADAKFIDMRPVISNMGDEQVNEEKVHRYRMLLFPVLRLIMGLQSTLGVGNDNIQQHVFYFVYKHMDALTNVIFAYNNLSIDKESLEEIHLITSVLCIVAGHDFRDNSKDVTNSDSFTNLELQQNKIRRLLFALQSTYILTESWVEKTERSAYLAAQRTSANITMMITQIILNTYYKNKGSSVNIVLSPQLSPETLSTSEDLPLGVMIKLIKEATADFVETIQNFTLKQRNLENVAALPAVTLDELAGVSSDTLESGERLSLAQKQQKAKECLQKQLSLSEKIMQVQHMQLESASFIVWKHVEFYLSKSPKKSRSILFGNGDTGDASLNEKGLTRAQLDELKQGLSSTLNETTIKRLTDAEVQYFQAKGADETVSRDFIHPVAYRIQKIVELNRA</sequence>
<evidence type="ECO:0000313" key="6">
    <source>
        <dbReference type="EMBL" id="CBY18278.1"/>
    </source>
</evidence>
<keyword evidence="3" id="KW-0813">Transport</keyword>
<comment type="subcellular location">
    <subcellularLocation>
        <location evidence="1">Nucleus</location>
    </subcellularLocation>
</comment>
<proteinExistence type="inferred from homology"/>
<dbReference type="GO" id="GO:0017056">
    <property type="term" value="F:structural constituent of nuclear pore"/>
    <property type="evidence" value="ECO:0007669"/>
    <property type="project" value="TreeGrafter"/>
</dbReference>
<dbReference type="InParanoid" id="E4X4R0"/>
<organism evidence="6">
    <name type="scientific">Oikopleura dioica</name>
    <name type="common">Tunicate</name>
    <dbReference type="NCBI Taxonomy" id="34765"/>
    <lineage>
        <taxon>Eukaryota</taxon>
        <taxon>Metazoa</taxon>
        <taxon>Chordata</taxon>
        <taxon>Tunicata</taxon>
        <taxon>Appendicularia</taxon>
        <taxon>Copelata</taxon>
        <taxon>Oikopleuridae</taxon>
        <taxon>Oikopleura</taxon>
    </lineage>
</organism>
<evidence type="ECO:0008006" key="8">
    <source>
        <dbReference type="Google" id="ProtNLM"/>
    </source>
</evidence>
<evidence type="ECO:0000256" key="1">
    <source>
        <dbReference type="ARBA" id="ARBA00004123"/>
    </source>
</evidence>
<evidence type="ECO:0000256" key="4">
    <source>
        <dbReference type="ARBA" id="ARBA00023242"/>
    </source>
</evidence>
<dbReference type="OrthoDB" id="2019644at2759"/>
<feature type="compositionally biased region" description="Polar residues" evidence="5">
    <location>
        <begin position="52"/>
        <end position="61"/>
    </location>
</feature>
<dbReference type="InterPro" id="IPR021827">
    <property type="entry name" value="Nup186/Nup192/Nup205"/>
</dbReference>
<comment type="similarity">
    <text evidence="2">Belongs to the NUP186/NUP192/NUP205 family.</text>
</comment>
<evidence type="ECO:0000256" key="5">
    <source>
        <dbReference type="SAM" id="MobiDB-lite"/>
    </source>
</evidence>